<accession>A0A093V4S0</accession>
<protein>
    <submittedName>
        <fullName evidence="1">Uncharacterized protein</fullName>
    </submittedName>
</protein>
<dbReference type="HOGENOM" id="CLU_2689485_0_0_1"/>
<dbReference type="EMBL" id="JPOX01000015">
    <property type="protein sequence ID" value="KFX47542.1"/>
    <property type="molecule type" value="Genomic_DNA"/>
</dbReference>
<comment type="caution">
    <text evidence="1">The sequence shown here is derived from an EMBL/GenBank/DDBJ whole genome shotgun (WGS) entry which is preliminary data.</text>
</comment>
<name>A0A093V4S0_TALMA</name>
<sequence>MPFGNGLRALQAMTDSVVALARGLGASAPNSLGHYTNPGAHLAPIRRIRQGPSGMLIGHMPIRSPHSLKLDIGI</sequence>
<dbReference type="AlphaFoldDB" id="A0A093V4S0"/>
<gene>
    <name evidence="1" type="ORF">GQ26_0152390</name>
</gene>
<evidence type="ECO:0000313" key="1">
    <source>
        <dbReference type="EMBL" id="KFX47542.1"/>
    </source>
</evidence>
<proteinExistence type="predicted"/>
<reference evidence="1" key="1">
    <citation type="journal article" date="2014" name="PLoS Genet.">
        <title>Signature Gene Expression Reveals Novel Clues to the Molecular Mechanisms of Dimorphic Transition in Penicillium marneffei.</title>
        <authorList>
            <person name="Yang E."/>
            <person name="Wang G."/>
            <person name="Cai J."/>
            <person name="Woo P.C."/>
            <person name="Lau S.K."/>
            <person name="Yuen K.-Y."/>
            <person name="Chow W.-N."/>
            <person name="Lin X."/>
        </authorList>
    </citation>
    <scope>NUCLEOTIDE SEQUENCE [LARGE SCALE GENOMIC DNA]</scope>
    <source>
        <strain evidence="1">PM1</strain>
    </source>
</reference>
<organism evidence="1">
    <name type="scientific">Talaromyces marneffei PM1</name>
    <dbReference type="NCBI Taxonomy" id="1077442"/>
    <lineage>
        <taxon>Eukaryota</taxon>
        <taxon>Fungi</taxon>
        <taxon>Dikarya</taxon>
        <taxon>Ascomycota</taxon>
        <taxon>Pezizomycotina</taxon>
        <taxon>Eurotiomycetes</taxon>
        <taxon>Eurotiomycetidae</taxon>
        <taxon>Eurotiales</taxon>
        <taxon>Trichocomaceae</taxon>
        <taxon>Talaromyces</taxon>
        <taxon>Talaromyces sect. Talaromyces</taxon>
    </lineage>
</organism>